<sequence length="406" mass="45842">MKTIVFIGTNKSGSSREAIKAAEQLGYFTVVFTNNEKQLQQRAEYTDVHEMIFIDTNDQSKMKEEISNLLTRGLDIKTIVSFIDSYVHIASVLCDEFCQSYTSAKAIKIMEDKEETRVYLQNQPYTPKFLVIKPGESVSLEKMSSQIDFPVMVKSPKSTGSKDVVLAADQEQLEKHIRRFQERNPEESIIVEEYIDGNQYLVEALVYNNKIHMIGVIEQEITKGKRFIITGYGVLAKVPYYIKAGIEAVLNSIVSEFSIKNGALHLELRHTKNGWKLIEINPRISGGAMNQMLHAAFGFSLVEETLQLYLGEQPSVKPRYKHYVFTQYLIVSKKGELEKVTGKNRASKSPGVVEVYVKPKKGTKLIPPLSMGHRYAYVIAKGASLVEAKKLAKDAANEITFHLVDE</sequence>
<dbReference type="Pfam" id="PF13535">
    <property type="entry name" value="ATP-grasp_4"/>
    <property type="match status" value="1"/>
</dbReference>
<dbReference type="Proteomes" id="UP001178288">
    <property type="component" value="Chromosome"/>
</dbReference>
<evidence type="ECO:0000256" key="4">
    <source>
        <dbReference type="PROSITE-ProRule" id="PRU00409"/>
    </source>
</evidence>
<name>A0AA95S860_9BACI</name>
<evidence type="ECO:0000313" key="6">
    <source>
        <dbReference type="EMBL" id="WHY85500.1"/>
    </source>
</evidence>
<keyword evidence="2 4" id="KW-0547">Nucleotide-binding</keyword>
<dbReference type="Pfam" id="PF18130">
    <property type="entry name" value="ATPgrasp_N"/>
    <property type="match status" value="1"/>
</dbReference>
<dbReference type="Pfam" id="PF18603">
    <property type="entry name" value="LAL_C2"/>
    <property type="match status" value="1"/>
</dbReference>
<keyword evidence="1" id="KW-0436">Ligase</keyword>
<dbReference type="GO" id="GO:0005524">
    <property type="term" value="F:ATP binding"/>
    <property type="evidence" value="ECO:0007669"/>
    <property type="project" value="UniProtKB-UniRule"/>
</dbReference>
<dbReference type="GO" id="GO:0016874">
    <property type="term" value="F:ligase activity"/>
    <property type="evidence" value="ECO:0007669"/>
    <property type="project" value="UniProtKB-KW"/>
</dbReference>
<evidence type="ECO:0000256" key="3">
    <source>
        <dbReference type="ARBA" id="ARBA00022840"/>
    </source>
</evidence>
<evidence type="ECO:0000256" key="2">
    <source>
        <dbReference type="ARBA" id="ARBA00022741"/>
    </source>
</evidence>
<reference evidence="6" key="1">
    <citation type="submission" date="2023-05" db="EMBL/GenBank/DDBJ databases">
        <title>Comparative genomics of Bacillaceae isolates and their secondary metabolite potential.</title>
        <authorList>
            <person name="Song L."/>
            <person name="Nielsen L.J."/>
            <person name="Mohite O."/>
            <person name="Xu X."/>
            <person name="Weber T."/>
            <person name="Kovacs A.T."/>
        </authorList>
    </citation>
    <scope>NUCLEOTIDE SEQUENCE</scope>
    <source>
        <strain evidence="6">XLM17</strain>
    </source>
</reference>
<dbReference type="PANTHER" id="PTHR43585:SF2">
    <property type="entry name" value="ATP-GRASP ENZYME FSQD"/>
    <property type="match status" value="1"/>
</dbReference>
<dbReference type="InterPro" id="IPR011761">
    <property type="entry name" value="ATP-grasp"/>
</dbReference>
<dbReference type="GO" id="GO:0046872">
    <property type="term" value="F:metal ion binding"/>
    <property type="evidence" value="ECO:0007669"/>
    <property type="project" value="InterPro"/>
</dbReference>
<proteinExistence type="predicted"/>
<dbReference type="RefSeq" id="WP_066092050.1">
    <property type="nucleotide sequence ID" value="NZ_CP126114.1"/>
</dbReference>
<organism evidence="6 7">
    <name type="scientific">Neobacillus novalis</name>
    <dbReference type="NCBI Taxonomy" id="220687"/>
    <lineage>
        <taxon>Bacteria</taxon>
        <taxon>Bacillati</taxon>
        <taxon>Bacillota</taxon>
        <taxon>Bacilli</taxon>
        <taxon>Bacillales</taxon>
        <taxon>Bacillaceae</taxon>
        <taxon>Neobacillus</taxon>
    </lineage>
</organism>
<evidence type="ECO:0000259" key="5">
    <source>
        <dbReference type="PROSITE" id="PS50975"/>
    </source>
</evidence>
<accession>A0AA95S860</accession>
<dbReference type="Gene3D" id="3.40.50.20">
    <property type="match status" value="1"/>
</dbReference>
<dbReference type="InterPro" id="IPR052032">
    <property type="entry name" value="ATP-dep_AA_Ligase"/>
</dbReference>
<dbReference type="InterPro" id="IPR041472">
    <property type="entry name" value="BL00235/CARNS1_N"/>
</dbReference>
<dbReference type="SUPFAM" id="SSF56059">
    <property type="entry name" value="Glutathione synthetase ATP-binding domain-like"/>
    <property type="match status" value="1"/>
</dbReference>
<feature type="domain" description="ATP-grasp" evidence="5">
    <location>
        <begin position="116"/>
        <end position="310"/>
    </location>
</feature>
<dbReference type="AlphaFoldDB" id="A0AA95S860"/>
<dbReference type="Gene3D" id="3.30.470.20">
    <property type="entry name" value="ATP-grasp fold, B domain"/>
    <property type="match status" value="1"/>
</dbReference>
<dbReference type="PROSITE" id="PS50975">
    <property type="entry name" value="ATP_GRASP"/>
    <property type="match status" value="1"/>
</dbReference>
<evidence type="ECO:0000313" key="7">
    <source>
        <dbReference type="Proteomes" id="UP001178288"/>
    </source>
</evidence>
<gene>
    <name evidence="6" type="ORF">QNH39_23280</name>
</gene>
<dbReference type="EMBL" id="CP126114">
    <property type="protein sequence ID" value="WHY85500.1"/>
    <property type="molecule type" value="Genomic_DNA"/>
</dbReference>
<keyword evidence="7" id="KW-1185">Reference proteome</keyword>
<dbReference type="PANTHER" id="PTHR43585">
    <property type="entry name" value="FUMIPYRROLE BIOSYNTHESIS PROTEIN C"/>
    <property type="match status" value="1"/>
</dbReference>
<evidence type="ECO:0000256" key="1">
    <source>
        <dbReference type="ARBA" id="ARBA00022598"/>
    </source>
</evidence>
<protein>
    <submittedName>
        <fullName evidence="6">ATP-grasp domain-containing protein</fullName>
    </submittedName>
</protein>
<dbReference type="KEGG" id="nnv:QNH39_23280"/>
<dbReference type="InterPro" id="IPR040570">
    <property type="entry name" value="LAL_C2"/>
</dbReference>
<keyword evidence="3 4" id="KW-0067">ATP-binding</keyword>